<dbReference type="SUPFAM" id="SSF55811">
    <property type="entry name" value="Nudix"/>
    <property type="match status" value="1"/>
</dbReference>
<dbReference type="AlphaFoldDB" id="A0A845F243"/>
<dbReference type="Gene3D" id="3.90.79.10">
    <property type="entry name" value="Nucleoside Triphosphate Pyrophosphohydrolase"/>
    <property type="match status" value="1"/>
</dbReference>
<dbReference type="Pfam" id="PF07228">
    <property type="entry name" value="SpoIIE"/>
    <property type="match status" value="1"/>
</dbReference>
<gene>
    <name evidence="4" type="ORF">GLW07_16035</name>
</gene>
<proteinExistence type="predicted"/>
<dbReference type="InterPro" id="IPR000086">
    <property type="entry name" value="NUDIX_hydrolase_dom"/>
</dbReference>
<dbReference type="InterPro" id="IPR036457">
    <property type="entry name" value="PPM-type-like_dom_sf"/>
</dbReference>
<dbReference type="Proteomes" id="UP000447833">
    <property type="component" value="Unassembled WGS sequence"/>
</dbReference>
<evidence type="ECO:0000313" key="4">
    <source>
        <dbReference type="EMBL" id="MYL64869.1"/>
    </source>
</evidence>
<organism evidence="4 5">
    <name type="scientific">Guptibacillus hwajinpoensis</name>
    <dbReference type="NCBI Taxonomy" id="208199"/>
    <lineage>
        <taxon>Bacteria</taxon>
        <taxon>Bacillati</taxon>
        <taxon>Bacillota</taxon>
        <taxon>Bacilli</taxon>
        <taxon>Bacillales</taxon>
        <taxon>Guptibacillaceae</taxon>
        <taxon>Guptibacillus</taxon>
    </lineage>
</organism>
<dbReference type="PANTHER" id="PTHR43736">
    <property type="entry name" value="ADP-RIBOSE PYROPHOSPHATASE"/>
    <property type="match status" value="1"/>
</dbReference>
<dbReference type="GO" id="GO:0016787">
    <property type="term" value="F:hydrolase activity"/>
    <property type="evidence" value="ECO:0007669"/>
    <property type="project" value="UniProtKB-KW"/>
</dbReference>
<dbReference type="RefSeq" id="WP_160920274.1">
    <property type="nucleotide sequence ID" value="NZ_WMEY01000005.1"/>
</dbReference>
<dbReference type="PROSITE" id="PS51462">
    <property type="entry name" value="NUDIX"/>
    <property type="match status" value="1"/>
</dbReference>
<dbReference type="EMBL" id="WMEY01000005">
    <property type="protein sequence ID" value="MYL64869.1"/>
    <property type="molecule type" value="Genomic_DNA"/>
</dbReference>
<dbReference type="PROSITE" id="PS00893">
    <property type="entry name" value="NUDIX_BOX"/>
    <property type="match status" value="1"/>
</dbReference>
<dbReference type="CDD" id="cd04669">
    <property type="entry name" value="NUDIX_Hydrolase"/>
    <property type="match status" value="1"/>
</dbReference>
<dbReference type="SUPFAM" id="SSF81606">
    <property type="entry name" value="PP2C-like"/>
    <property type="match status" value="1"/>
</dbReference>
<dbReference type="PANTHER" id="PTHR43736:SF2">
    <property type="entry name" value="MUTT_NUDIX FAMILY PROTEIN"/>
    <property type="match status" value="1"/>
</dbReference>
<dbReference type="Gene3D" id="3.60.40.10">
    <property type="entry name" value="PPM-type phosphatase domain"/>
    <property type="match status" value="1"/>
</dbReference>
<dbReference type="InterPro" id="IPR020476">
    <property type="entry name" value="Nudix_hydrolase"/>
</dbReference>
<dbReference type="PRINTS" id="PR00502">
    <property type="entry name" value="NUDIXFAMILY"/>
</dbReference>
<evidence type="ECO:0000259" key="3">
    <source>
        <dbReference type="PROSITE" id="PS51746"/>
    </source>
</evidence>
<comment type="caution">
    <text evidence="4">The sequence shown here is derived from an EMBL/GenBank/DDBJ whole genome shotgun (WGS) entry which is preliminary data.</text>
</comment>
<dbReference type="Pfam" id="PF00293">
    <property type="entry name" value="NUDIX"/>
    <property type="match status" value="1"/>
</dbReference>
<protein>
    <submittedName>
        <fullName evidence="4">NUDIX domain-containing protein</fullName>
    </submittedName>
</protein>
<keyword evidence="1" id="KW-0378">Hydrolase</keyword>
<dbReference type="InterPro" id="IPR020084">
    <property type="entry name" value="NUDIX_hydrolase_CS"/>
</dbReference>
<sequence length="407" mass="45581">MDRNRVGVIIIQDDQIALIERVRNEESYYVIPGGGIEGSETSEQAAKREASEELGVEVRIGALYTSFQFNGEHFYFMAEIISGEFGNGTGSEYRSSSQKRGTYKAVWVPVAELNGLRIYPEEVISVLVTDARRKIAESDPETEKSHQLSWVGSMYPYLDEPTCTEVGNVSVGRFGGKTSAGQNKNEDGCLVWTGVDWEFAVLLDAHKTASSAALILDEVERYHSMLTNILKKKTQEAVSELREAVVGLFQNATFKQKCREVEGETACLIVVRKDKYLWWFSVGDCLLLLIHPELEALGESVQNHRSFYEWIGEVNTFDTIVPCYSTGTKELRKGDNLIFLTTDGLLECPHTNLHFLDQIVARMKGKSVKEDVQQLLKEVEGKGVRDSTTIVAWKINIVEDGVMPSDL</sequence>
<evidence type="ECO:0000259" key="2">
    <source>
        <dbReference type="PROSITE" id="PS51462"/>
    </source>
</evidence>
<dbReference type="PROSITE" id="PS51746">
    <property type="entry name" value="PPM_2"/>
    <property type="match status" value="1"/>
</dbReference>
<dbReference type="InterPro" id="IPR001932">
    <property type="entry name" value="PPM-type_phosphatase-like_dom"/>
</dbReference>
<evidence type="ECO:0000256" key="1">
    <source>
        <dbReference type="ARBA" id="ARBA00022801"/>
    </source>
</evidence>
<evidence type="ECO:0000313" key="5">
    <source>
        <dbReference type="Proteomes" id="UP000447833"/>
    </source>
</evidence>
<feature type="domain" description="Nudix hydrolase" evidence="2">
    <location>
        <begin position="1"/>
        <end position="130"/>
    </location>
</feature>
<name>A0A845F243_9BACL</name>
<dbReference type="InterPro" id="IPR015797">
    <property type="entry name" value="NUDIX_hydrolase-like_dom_sf"/>
</dbReference>
<feature type="domain" description="PPM-type phosphatase" evidence="3">
    <location>
        <begin position="173"/>
        <end position="395"/>
    </location>
</feature>
<reference evidence="4 5" key="1">
    <citation type="submission" date="2019-11" db="EMBL/GenBank/DDBJ databases">
        <title>Genome sequences of 17 halophilic strains isolated from different environments.</title>
        <authorList>
            <person name="Furrow R.E."/>
        </authorList>
    </citation>
    <scope>NUCLEOTIDE SEQUENCE [LARGE SCALE GENOMIC DNA]</scope>
    <source>
        <strain evidence="4 5">22506_14_FS</strain>
    </source>
</reference>
<accession>A0A845F243</accession>